<proteinExistence type="predicted"/>
<reference evidence="2" key="1">
    <citation type="submission" date="2021-01" db="EMBL/GenBank/DDBJ databases">
        <authorList>
            <consortium name="Genoscope - CEA"/>
            <person name="William W."/>
        </authorList>
    </citation>
    <scope>NUCLEOTIDE SEQUENCE</scope>
</reference>
<accession>A0A8S1JMR7</accession>
<evidence type="ECO:0000313" key="3">
    <source>
        <dbReference type="Proteomes" id="UP000688137"/>
    </source>
</evidence>
<keyword evidence="3" id="KW-1185">Reference proteome</keyword>
<protein>
    <submittedName>
        <fullName evidence="2">Uncharacterized protein</fullName>
    </submittedName>
</protein>
<dbReference type="AlphaFoldDB" id="A0A8S1JMR7"/>
<feature type="region of interest" description="Disordered" evidence="1">
    <location>
        <begin position="1"/>
        <end position="39"/>
    </location>
</feature>
<name>A0A8S1JMR7_PARPR</name>
<feature type="compositionally biased region" description="Polar residues" evidence="1">
    <location>
        <begin position="1"/>
        <end position="18"/>
    </location>
</feature>
<dbReference type="Proteomes" id="UP000688137">
    <property type="component" value="Unassembled WGS sequence"/>
</dbReference>
<dbReference type="OMA" id="TIPSIEC"/>
<sequence length="308" mass="35316">MSQLTESSNRLNEQQSIPQEEIIDKSQKQSTSSPDKENSQELFRLQKQQFIQKMTSDNQTRRQKKIIGDIKDVLNVNKQIVNFGLVIPGNICEDDIQFQNLSNETVIIGIQVICNNTEFDDLDEYVYSARKLNGYDYNDRFMLACPAQKQFSMKIALKVPNIKEQKGLFGTIIITASYSNHQKIQGQINAQIQSQITIPSIECPKTLMNSIYNLPVIQMAFKLGKKLDCKIPFRNNSLIGLPLEMEFLNKNDNEILINPPTLSVQGNSQFLVTIYIKSKQEQIIKNVLIVKVKNSNVHFSYPFIIKIY</sequence>
<organism evidence="2 3">
    <name type="scientific">Paramecium primaurelia</name>
    <dbReference type="NCBI Taxonomy" id="5886"/>
    <lineage>
        <taxon>Eukaryota</taxon>
        <taxon>Sar</taxon>
        <taxon>Alveolata</taxon>
        <taxon>Ciliophora</taxon>
        <taxon>Intramacronucleata</taxon>
        <taxon>Oligohymenophorea</taxon>
        <taxon>Peniculida</taxon>
        <taxon>Parameciidae</taxon>
        <taxon>Paramecium</taxon>
    </lineage>
</organism>
<comment type="caution">
    <text evidence="2">The sequence shown here is derived from an EMBL/GenBank/DDBJ whole genome shotgun (WGS) entry which is preliminary data.</text>
</comment>
<evidence type="ECO:0000313" key="2">
    <source>
        <dbReference type="EMBL" id="CAD8043692.1"/>
    </source>
</evidence>
<dbReference type="EMBL" id="CAJJDM010000002">
    <property type="protein sequence ID" value="CAD8043692.1"/>
    <property type="molecule type" value="Genomic_DNA"/>
</dbReference>
<gene>
    <name evidence="2" type="ORF">PPRIM_AZ9-3.1.T0050346</name>
</gene>
<evidence type="ECO:0000256" key="1">
    <source>
        <dbReference type="SAM" id="MobiDB-lite"/>
    </source>
</evidence>